<dbReference type="WBParaSite" id="Hba_01498">
    <property type="protein sequence ID" value="Hba_01498"/>
    <property type="gene ID" value="Hba_01498"/>
</dbReference>
<dbReference type="InterPro" id="IPR036875">
    <property type="entry name" value="Znf_CCHC_sf"/>
</dbReference>
<proteinExistence type="predicted"/>
<evidence type="ECO:0000313" key="4">
    <source>
        <dbReference type="Proteomes" id="UP000095283"/>
    </source>
</evidence>
<feature type="domain" description="CCHC-type" evidence="3">
    <location>
        <begin position="440"/>
        <end position="455"/>
    </location>
</feature>
<protein>
    <submittedName>
        <fullName evidence="5">CCHC-type domain-containing protein</fullName>
    </submittedName>
</protein>
<evidence type="ECO:0000256" key="2">
    <source>
        <dbReference type="SAM" id="SignalP"/>
    </source>
</evidence>
<dbReference type="AlphaFoldDB" id="A0A1I7W9Z0"/>
<dbReference type="GO" id="GO:0008270">
    <property type="term" value="F:zinc ion binding"/>
    <property type="evidence" value="ECO:0007669"/>
    <property type="project" value="UniProtKB-KW"/>
</dbReference>
<keyword evidence="1" id="KW-0862">Zinc</keyword>
<evidence type="ECO:0000259" key="3">
    <source>
        <dbReference type="PROSITE" id="PS50158"/>
    </source>
</evidence>
<sequence>MPTLPSNFIKFILLLNFTTQSRNITPFTPTPNFKSIRQQISTGHYYKFTRKEENNKQIFTMAQSKAYSSLFEAYINPTVPSQRWPQLCEQRTGSVGSRSVSVVTDIQKQIIAPLRRTLSDMNDEDPAIGKDMKTLREDAASSIVLAWKDTRRQTGALTEKINVTSEALEAQLNASFEEVGRRMEVLPRVAVASTDFSLPRISSFTGSDSLMQFSVWLRRLEDVWRMRASPDSDEKKAYFLIGHLDGVAREKVDELSEESRQNFLAVVAHLRNFFESLQQKYIARQSLSTCRHNVGESAALFASKILSLVRAATAGQDPSIQKERALEKFISRLRADIRYYVKLDNPNTFEAAVAKAQTVEQLLAEATAERLINPISAVPDVTINAINARMNSSRQNYNESAITGRHTFNDHNQQRNQRPLNGFREARPETQQRHQAPFTCFNCGGQGHRANFCPSPRGQFNISPPRSLRNNSHFHRATLLRNNLLTINHDNIPNAYSSPRVNLISKPNQTGERSFVEEKELSDARNKIESLSLAFESTKSALEHSNSRIAALVQRNEDLAKSASKGIPSTSSYPHGCKYRDGYCSLKDGSLAIWTPEESEKCKYIFVSKMKGFLLGNVWLSDNKEFALSFNNNSPSIIDCSKALVLTDQGYAIAKLHITKRDTLYQVGLVTSNQFASQLLTVEGSIHSSVS</sequence>
<organism evidence="4 5">
    <name type="scientific">Heterorhabditis bacteriophora</name>
    <name type="common">Entomopathogenic nematode worm</name>
    <dbReference type="NCBI Taxonomy" id="37862"/>
    <lineage>
        <taxon>Eukaryota</taxon>
        <taxon>Metazoa</taxon>
        <taxon>Ecdysozoa</taxon>
        <taxon>Nematoda</taxon>
        <taxon>Chromadorea</taxon>
        <taxon>Rhabditida</taxon>
        <taxon>Rhabditina</taxon>
        <taxon>Rhabditomorpha</taxon>
        <taxon>Strongyloidea</taxon>
        <taxon>Heterorhabditidae</taxon>
        <taxon>Heterorhabditis</taxon>
    </lineage>
</organism>
<keyword evidence="1" id="KW-0479">Metal-binding</keyword>
<name>A0A1I7W9Z0_HETBA</name>
<dbReference type="PROSITE" id="PS50158">
    <property type="entry name" value="ZF_CCHC"/>
    <property type="match status" value="1"/>
</dbReference>
<dbReference type="GO" id="GO:0005737">
    <property type="term" value="C:cytoplasm"/>
    <property type="evidence" value="ECO:0007669"/>
    <property type="project" value="UniProtKB-ARBA"/>
</dbReference>
<dbReference type="InterPro" id="IPR001878">
    <property type="entry name" value="Znf_CCHC"/>
</dbReference>
<dbReference type="PANTHER" id="PTHR31524">
    <property type="match status" value="1"/>
</dbReference>
<evidence type="ECO:0000256" key="1">
    <source>
        <dbReference type="PROSITE-ProRule" id="PRU00047"/>
    </source>
</evidence>
<feature type="chain" id="PRO_5009310548" evidence="2">
    <location>
        <begin position="24"/>
        <end position="691"/>
    </location>
</feature>
<keyword evidence="2" id="KW-0732">Signal</keyword>
<keyword evidence="4" id="KW-1185">Reference proteome</keyword>
<dbReference type="GO" id="GO:0003676">
    <property type="term" value="F:nucleic acid binding"/>
    <property type="evidence" value="ECO:0007669"/>
    <property type="project" value="InterPro"/>
</dbReference>
<evidence type="ECO:0000313" key="5">
    <source>
        <dbReference type="WBParaSite" id="Hba_01498"/>
    </source>
</evidence>
<dbReference type="Pfam" id="PF00098">
    <property type="entry name" value="zf-CCHC"/>
    <property type="match status" value="1"/>
</dbReference>
<dbReference type="SMART" id="SM00343">
    <property type="entry name" value="ZnF_C2HC"/>
    <property type="match status" value="1"/>
</dbReference>
<dbReference type="SUPFAM" id="SSF57756">
    <property type="entry name" value="Retrovirus zinc finger-like domains"/>
    <property type="match status" value="1"/>
</dbReference>
<accession>A0A1I7W9Z0</accession>
<reference evidence="5" key="1">
    <citation type="submission" date="2016-11" db="UniProtKB">
        <authorList>
            <consortium name="WormBaseParasite"/>
        </authorList>
    </citation>
    <scope>IDENTIFICATION</scope>
</reference>
<dbReference type="Proteomes" id="UP000095283">
    <property type="component" value="Unplaced"/>
</dbReference>
<dbReference type="Gene3D" id="4.10.60.10">
    <property type="entry name" value="Zinc finger, CCHC-type"/>
    <property type="match status" value="1"/>
</dbReference>
<keyword evidence="1" id="KW-0863">Zinc-finger</keyword>
<feature type="signal peptide" evidence="2">
    <location>
        <begin position="1"/>
        <end position="23"/>
    </location>
</feature>
<dbReference type="GO" id="GO:0019899">
    <property type="term" value="F:enzyme binding"/>
    <property type="evidence" value="ECO:0007669"/>
    <property type="project" value="UniProtKB-ARBA"/>
</dbReference>
<dbReference type="PANTHER" id="PTHR31524:SF2">
    <property type="entry name" value="PROTEIN CBG10426"/>
    <property type="match status" value="1"/>
</dbReference>